<dbReference type="AlphaFoldDB" id="A0A2N3PUV8"/>
<comment type="caution">
    <text evidence="1">The sequence shown here is derived from an EMBL/GenBank/DDBJ whole genome shotgun (WGS) entry which is preliminary data.</text>
</comment>
<organism evidence="1 2">
    <name type="scientific">Telmatospirillum siberiense</name>
    <dbReference type="NCBI Taxonomy" id="382514"/>
    <lineage>
        <taxon>Bacteria</taxon>
        <taxon>Pseudomonadati</taxon>
        <taxon>Pseudomonadota</taxon>
        <taxon>Alphaproteobacteria</taxon>
        <taxon>Rhodospirillales</taxon>
        <taxon>Rhodospirillaceae</taxon>
        <taxon>Telmatospirillum</taxon>
    </lineage>
</organism>
<sequence>MDATTRKLIAEAYDETISEALAQGRSGEIAHREGIVAGAMFLSSMTGIEDAAAIAEVEKLGLTIQ</sequence>
<evidence type="ECO:0000313" key="1">
    <source>
        <dbReference type="EMBL" id="PKU24175.1"/>
    </source>
</evidence>
<protein>
    <submittedName>
        <fullName evidence="1">Uncharacterized protein</fullName>
    </submittedName>
</protein>
<dbReference type="RefSeq" id="WP_101250970.1">
    <property type="nucleotide sequence ID" value="NZ_PIUM01000013.1"/>
</dbReference>
<keyword evidence="2" id="KW-1185">Reference proteome</keyword>
<proteinExistence type="predicted"/>
<dbReference type="Proteomes" id="UP000233293">
    <property type="component" value="Unassembled WGS sequence"/>
</dbReference>
<dbReference type="OrthoDB" id="7361514at2"/>
<dbReference type="EMBL" id="PIUM01000013">
    <property type="protein sequence ID" value="PKU24175.1"/>
    <property type="molecule type" value="Genomic_DNA"/>
</dbReference>
<gene>
    <name evidence="1" type="ORF">CWS72_12630</name>
</gene>
<reference evidence="2" key="1">
    <citation type="submission" date="2017-12" db="EMBL/GenBank/DDBJ databases">
        <title>Draft genome sequence of Telmatospirillum siberiense 26-4b1T, an acidotolerant peatland alphaproteobacterium potentially involved in sulfur cycling.</title>
        <authorList>
            <person name="Hausmann B."/>
            <person name="Pjevac P."/>
            <person name="Schreck K."/>
            <person name="Herbold C.W."/>
            <person name="Daims H."/>
            <person name="Wagner M."/>
            <person name="Pester M."/>
            <person name="Loy A."/>
        </authorList>
    </citation>
    <scope>NUCLEOTIDE SEQUENCE [LARGE SCALE GENOMIC DNA]</scope>
    <source>
        <strain evidence="2">26-4b1</strain>
    </source>
</reference>
<name>A0A2N3PUV8_9PROT</name>
<evidence type="ECO:0000313" key="2">
    <source>
        <dbReference type="Proteomes" id="UP000233293"/>
    </source>
</evidence>
<accession>A0A2N3PUV8</accession>